<dbReference type="RefSeq" id="WP_311037086.1">
    <property type="nucleotide sequence ID" value="NZ_CP117522.1"/>
</dbReference>
<name>A0ABY9V3T7_9ACTN</name>
<dbReference type="PANTHER" id="PTHR35807:SF1">
    <property type="entry name" value="TRANSCRIPTIONAL REGULATOR REDD"/>
    <property type="match status" value="1"/>
</dbReference>
<evidence type="ECO:0000313" key="9">
    <source>
        <dbReference type="Proteomes" id="UP001305606"/>
    </source>
</evidence>
<evidence type="ECO:0000256" key="2">
    <source>
        <dbReference type="ARBA" id="ARBA00023012"/>
    </source>
</evidence>
<dbReference type="SMART" id="SM01043">
    <property type="entry name" value="BTAD"/>
    <property type="match status" value="1"/>
</dbReference>
<dbReference type="Gene3D" id="1.10.10.10">
    <property type="entry name" value="Winged helix-like DNA-binding domain superfamily/Winged helix DNA-binding domain"/>
    <property type="match status" value="1"/>
</dbReference>
<evidence type="ECO:0000313" key="8">
    <source>
        <dbReference type="EMBL" id="WNE98328.1"/>
    </source>
</evidence>
<dbReference type="InterPro" id="IPR001867">
    <property type="entry name" value="OmpR/PhoB-type_DNA-bd"/>
</dbReference>
<reference evidence="8 9" key="1">
    <citation type="submission" date="2023-02" db="EMBL/GenBank/DDBJ databases">
        <title>Streptomyces sp. SCA4-21 with antifungal activity against Fusarium oxysporum f. sp. cubense, Streptomyces sp. SCA2-17 with antifungal activity against Fusarium oxysporum f. sp. cubense.</title>
        <authorList>
            <person name="Qi D."/>
        </authorList>
    </citation>
    <scope>NUCLEOTIDE SEQUENCE [LARGE SCALE GENOMIC DNA]</scope>
    <source>
        <strain evidence="8 9">SCA4-21</strain>
    </source>
</reference>
<comment type="similarity">
    <text evidence="1">Belongs to the AfsR/DnrI/RedD regulatory family.</text>
</comment>
<evidence type="ECO:0000256" key="6">
    <source>
        <dbReference type="PROSITE-ProRule" id="PRU01091"/>
    </source>
</evidence>
<keyword evidence="5" id="KW-0804">Transcription</keyword>
<dbReference type="InterPro" id="IPR011990">
    <property type="entry name" value="TPR-like_helical_dom_sf"/>
</dbReference>
<accession>A0ABY9V3T7</accession>
<dbReference type="InterPro" id="IPR016032">
    <property type="entry name" value="Sig_transdc_resp-reg_C-effctor"/>
</dbReference>
<dbReference type="InterPro" id="IPR005158">
    <property type="entry name" value="BTAD"/>
</dbReference>
<evidence type="ECO:0000256" key="1">
    <source>
        <dbReference type="ARBA" id="ARBA00005820"/>
    </source>
</evidence>
<dbReference type="CDD" id="cd15831">
    <property type="entry name" value="BTAD"/>
    <property type="match status" value="1"/>
</dbReference>
<evidence type="ECO:0000256" key="5">
    <source>
        <dbReference type="ARBA" id="ARBA00023163"/>
    </source>
</evidence>
<feature type="domain" description="OmpR/PhoB-type" evidence="7">
    <location>
        <begin position="1"/>
        <end position="98"/>
    </location>
</feature>
<feature type="DNA-binding region" description="OmpR/PhoB-type" evidence="6">
    <location>
        <begin position="1"/>
        <end position="98"/>
    </location>
</feature>
<keyword evidence="4 6" id="KW-0238">DNA-binding</keyword>
<dbReference type="PROSITE" id="PS51755">
    <property type="entry name" value="OMPR_PHOB"/>
    <property type="match status" value="1"/>
</dbReference>
<dbReference type="SMART" id="SM00862">
    <property type="entry name" value="Trans_reg_C"/>
    <property type="match status" value="1"/>
</dbReference>
<evidence type="ECO:0000256" key="3">
    <source>
        <dbReference type="ARBA" id="ARBA00023015"/>
    </source>
</evidence>
<protein>
    <submittedName>
        <fullName evidence="8">AfsR/SARP family transcriptional regulator</fullName>
    </submittedName>
</protein>
<proteinExistence type="inferred from homology"/>
<keyword evidence="2" id="KW-0902">Two-component regulatory system</keyword>
<dbReference type="SUPFAM" id="SSF48452">
    <property type="entry name" value="TPR-like"/>
    <property type="match status" value="1"/>
</dbReference>
<dbReference type="Proteomes" id="UP001305606">
    <property type="component" value="Chromosome"/>
</dbReference>
<gene>
    <name evidence="8" type="ORF">PS467_24850</name>
</gene>
<dbReference type="Pfam" id="PF03704">
    <property type="entry name" value="BTAD"/>
    <property type="match status" value="1"/>
</dbReference>
<evidence type="ECO:0000259" key="7">
    <source>
        <dbReference type="PROSITE" id="PS51755"/>
    </source>
</evidence>
<sequence length="287" mass="32080">MSDLRFSLLGPVRAWFGGEEIDIGPPQQRAMLAVLLLRLGEPITGENAVRALWDDKAPSAAEGTVRTYIYRLRHRMTDVVGADRLAIRTRNGGYQLTLHGATIDTHLFQQLLADARRARAEDRLDEALDHYYACLQLWRGVPIAGTYTSYFSDERERLQQLRFDAVEEFATVAISLGEHAKAVPILKMAVATQPLREKLWEVLILALSGLGRRADALAAYQDARRVLKTELGLEPTPALRELHRRILASESFRPAMPVAAELFRPAASVPRSHIADLSLWHGWAEGA</sequence>
<keyword evidence="9" id="KW-1185">Reference proteome</keyword>
<dbReference type="Pfam" id="PF00486">
    <property type="entry name" value="Trans_reg_C"/>
    <property type="match status" value="1"/>
</dbReference>
<organism evidence="8 9">
    <name type="scientific">Streptomyces luomodiensis</name>
    <dbReference type="NCBI Taxonomy" id="3026192"/>
    <lineage>
        <taxon>Bacteria</taxon>
        <taxon>Bacillati</taxon>
        <taxon>Actinomycetota</taxon>
        <taxon>Actinomycetes</taxon>
        <taxon>Kitasatosporales</taxon>
        <taxon>Streptomycetaceae</taxon>
        <taxon>Streptomyces</taxon>
    </lineage>
</organism>
<dbReference type="EMBL" id="CP117522">
    <property type="protein sequence ID" value="WNE98328.1"/>
    <property type="molecule type" value="Genomic_DNA"/>
</dbReference>
<dbReference type="PANTHER" id="PTHR35807">
    <property type="entry name" value="TRANSCRIPTIONAL REGULATOR REDD-RELATED"/>
    <property type="match status" value="1"/>
</dbReference>
<evidence type="ECO:0000256" key="4">
    <source>
        <dbReference type="ARBA" id="ARBA00023125"/>
    </source>
</evidence>
<dbReference type="InterPro" id="IPR051677">
    <property type="entry name" value="AfsR-DnrI-RedD_regulator"/>
</dbReference>
<keyword evidence="3" id="KW-0805">Transcription regulation</keyword>
<dbReference type="SUPFAM" id="SSF46894">
    <property type="entry name" value="C-terminal effector domain of the bipartite response regulators"/>
    <property type="match status" value="1"/>
</dbReference>
<dbReference type="InterPro" id="IPR036388">
    <property type="entry name" value="WH-like_DNA-bd_sf"/>
</dbReference>
<dbReference type="Gene3D" id="1.25.40.10">
    <property type="entry name" value="Tetratricopeptide repeat domain"/>
    <property type="match status" value="1"/>
</dbReference>